<dbReference type="RefSeq" id="WP_048707413.1">
    <property type="nucleotide sequence ID" value="NZ_CP014646.1"/>
</dbReference>
<dbReference type="KEGG" id="thu:AC731_015675"/>
<dbReference type="InterPro" id="IPR051532">
    <property type="entry name" value="Ester_Hydrolysis_Enzymes"/>
</dbReference>
<dbReference type="CDD" id="cd01822">
    <property type="entry name" value="Lysophospholipase_L1_like"/>
    <property type="match status" value="1"/>
</dbReference>
<reference evidence="3" key="1">
    <citation type="submission" date="2016-03" db="EMBL/GenBank/DDBJ databases">
        <authorList>
            <person name="Ma C."/>
            <person name="Zhou S."/>
            <person name="Yang G."/>
        </authorList>
    </citation>
    <scope>NUCLEOTIDE SEQUENCE [LARGE SCALE GENOMIC DNA]</scope>
    <source>
        <strain evidence="3">SgZ-1</strain>
    </source>
</reference>
<evidence type="ECO:0000313" key="2">
    <source>
        <dbReference type="EMBL" id="AMO38246.1"/>
    </source>
</evidence>
<dbReference type="Pfam" id="PF13472">
    <property type="entry name" value="Lipase_GDSL_2"/>
    <property type="match status" value="1"/>
</dbReference>
<dbReference type="Proteomes" id="UP000036902">
    <property type="component" value="Chromosome"/>
</dbReference>
<dbReference type="SUPFAM" id="SSF52266">
    <property type="entry name" value="SGNH hydrolase"/>
    <property type="match status" value="1"/>
</dbReference>
<evidence type="ECO:0000313" key="3">
    <source>
        <dbReference type="Proteomes" id="UP000036902"/>
    </source>
</evidence>
<dbReference type="PANTHER" id="PTHR30383:SF24">
    <property type="entry name" value="THIOESTERASE 1_PROTEASE 1_LYSOPHOSPHOLIPASE L1"/>
    <property type="match status" value="1"/>
</dbReference>
<accession>A0A127K8F9</accession>
<gene>
    <name evidence="2" type="ORF">AC731_015675</name>
</gene>
<protein>
    <submittedName>
        <fullName evidence="2">Arylesterase</fullName>
    </submittedName>
</protein>
<dbReference type="AlphaFoldDB" id="A0A127K8F9"/>
<name>A0A127K8F9_9RHOO</name>
<dbReference type="EMBL" id="CP014646">
    <property type="protein sequence ID" value="AMO38246.1"/>
    <property type="molecule type" value="Genomic_DNA"/>
</dbReference>
<dbReference type="STRING" id="1134435.AC731_015675"/>
<sequence length="210" mass="22095">MKRRVFLSGLLGAALLAGCGRDLPRLAALPAESVVLAFGDSVTYGTGASEGEDWPSLLADLTGWDIVNAGIPGDTALAGQHRLPALLEEYSPALVVVEIGGNDFLRRRAQVEVKEDLRRIVRMARDSGAQVALVGVPELSLLSAVAGRPSDAPIYAELAEEEGVPLVPDVFSDILGRPELCADRIHPNAAGYARMAAGIHARLRELGLAG</sequence>
<dbReference type="GO" id="GO:0004622">
    <property type="term" value="F:phosphatidylcholine lysophospholipase activity"/>
    <property type="evidence" value="ECO:0007669"/>
    <property type="project" value="TreeGrafter"/>
</dbReference>
<evidence type="ECO:0000259" key="1">
    <source>
        <dbReference type="Pfam" id="PF13472"/>
    </source>
</evidence>
<dbReference type="InterPro" id="IPR013830">
    <property type="entry name" value="SGNH_hydro"/>
</dbReference>
<dbReference type="InterPro" id="IPR036514">
    <property type="entry name" value="SGNH_hydro_sf"/>
</dbReference>
<feature type="domain" description="SGNH hydrolase-type esterase" evidence="1">
    <location>
        <begin position="37"/>
        <end position="194"/>
    </location>
</feature>
<dbReference type="Gene3D" id="3.40.50.1110">
    <property type="entry name" value="SGNH hydrolase"/>
    <property type="match status" value="1"/>
</dbReference>
<proteinExistence type="predicted"/>
<organism evidence="2 3">
    <name type="scientific">Thauera humireducens</name>
    <dbReference type="NCBI Taxonomy" id="1134435"/>
    <lineage>
        <taxon>Bacteria</taxon>
        <taxon>Pseudomonadati</taxon>
        <taxon>Pseudomonadota</taxon>
        <taxon>Betaproteobacteria</taxon>
        <taxon>Rhodocyclales</taxon>
        <taxon>Zoogloeaceae</taxon>
        <taxon>Thauera</taxon>
    </lineage>
</organism>
<keyword evidence="3" id="KW-1185">Reference proteome</keyword>
<dbReference type="PANTHER" id="PTHR30383">
    <property type="entry name" value="THIOESTERASE 1/PROTEASE 1/LYSOPHOSPHOLIPASE L1"/>
    <property type="match status" value="1"/>
</dbReference>
<dbReference type="PROSITE" id="PS51257">
    <property type="entry name" value="PROKAR_LIPOPROTEIN"/>
    <property type="match status" value="1"/>
</dbReference>